<sequence>MKDFSLIICLWGAIFSEFWRRENNRLAFEWNVLKFENEQINLPDYERNKEKMREKLKTASELIRFLYTWQRFFKIFLSYTVLLFMVCIICLEIALVFPNDDVLGVIFGDGGSTVINIIIIMIMNWIYTFIAVSFTKWENYRTKTEYDDALIIKLFIFEFVNSYGSLFYMAFFRTIEYENGLFNLGKEYQDKCDNDN</sequence>
<dbReference type="Proteomes" id="UP000276133">
    <property type="component" value="Unassembled WGS sequence"/>
</dbReference>
<feature type="transmembrane region" description="Helical" evidence="6">
    <location>
        <begin position="110"/>
        <end position="130"/>
    </location>
</feature>
<gene>
    <name evidence="9" type="ORF">BpHYR1_031965</name>
</gene>
<feature type="non-terminal residue" evidence="9">
    <location>
        <position position="196"/>
    </location>
</feature>
<evidence type="ECO:0000256" key="3">
    <source>
        <dbReference type="ARBA" id="ARBA00022692"/>
    </source>
</evidence>
<feature type="transmembrane region" description="Helical" evidence="6">
    <location>
        <begin position="150"/>
        <end position="171"/>
    </location>
</feature>
<comment type="subcellular location">
    <subcellularLocation>
        <location evidence="1 6">Membrane</location>
        <topology evidence="1 6">Multi-pass membrane protein</topology>
    </subcellularLocation>
</comment>
<keyword evidence="7" id="KW-0175">Coiled coil</keyword>
<protein>
    <recommendedName>
        <fullName evidence="6">Anoctamin</fullName>
    </recommendedName>
</protein>
<evidence type="ECO:0000256" key="4">
    <source>
        <dbReference type="ARBA" id="ARBA00022989"/>
    </source>
</evidence>
<reference evidence="9 10" key="1">
    <citation type="journal article" date="2018" name="Sci. Rep.">
        <title>Genomic signatures of local adaptation to the degree of environmental predictability in rotifers.</title>
        <authorList>
            <person name="Franch-Gras L."/>
            <person name="Hahn C."/>
            <person name="Garcia-Roger E.M."/>
            <person name="Carmona M.J."/>
            <person name="Serra M."/>
            <person name="Gomez A."/>
        </authorList>
    </citation>
    <scope>NUCLEOTIDE SEQUENCE [LARGE SCALE GENOMIC DNA]</scope>
    <source>
        <strain evidence="9">HYR1</strain>
    </source>
</reference>
<evidence type="ECO:0000256" key="6">
    <source>
        <dbReference type="RuleBase" id="RU280814"/>
    </source>
</evidence>
<feature type="coiled-coil region" evidence="7">
    <location>
        <begin position="35"/>
        <end position="62"/>
    </location>
</feature>
<organism evidence="9 10">
    <name type="scientific">Brachionus plicatilis</name>
    <name type="common">Marine rotifer</name>
    <name type="synonym">Brachionus muelleri</name>
    <dbReference type="NCBI Taxonomy" id="10195"/>
    <lineage>
        <taxon>Eukaryota</taxon>
        <taxon>Metazoa</taxon>
        <taxon>Spiralia</taxon>
        <taxon>Gnathifera</taxon>
        <taxon>Rotifera</taxon>
        <taxon>Eurotatoria</taxon>
        <taxon>Monogononta</taxon>
        <taxon>Pseudotrocha</taxon>
        <taxon>Ploima</taxon>
        <taxon>Brachionidae</taxon>
        <taxon>Brachionus</taxon>
    </lineage>
</organism>
<evidence type="ECO:0000313" key="9">
    <source>
        <dbReference type="EMBL" id="RNA37450.1"/>
    </source>
</evidence>
<dbReference type="PANTHER" id="PTHR12308:SF73">
    <property type="entry name" value="ANOCTAMIN"/>
    <property type="match status" value="1"/>
</dbReference>
<dbReference type="PANTHER" id="PTHR12308">
    <property type="entry name" value="ANOCTAMIN"/>
    <property type="match status" value="1"/>
</dbReference>
<evidence type="ECO:0000313" key="10">
    <source>
        <dbReference type="Proteomes" id="UP000276133"/>
    </source>
</evidence>
<evidence type="ECO:0000256" key="7">
    <source>
        <dbReference type="SAM" id="Coils"/>
    </source>
</evidence>
<dbReference type="InterPro" id="IPR049452">
    <property type="entry name" value="Anoctamin_TM"/>
</dbReference>
<dbReference type="EMBL" id="REGN01001040">
    <property type="protein sequence ID" value="RNA37450.1"/>
    <property type="molecule type" value="Genomic_DNA"/>
</dbReference>
<accession>A0A3M7SP99</accession>
<evidence type="ECO:0000256" key="2">
    <source>
        <dbReference type="ARBA" id="ARBA00009671"/>
    </source>
</evidence>
<keyword evidence="4 6" id="KW-1133">Transmembrane helix</keyword>
<comment type="similarity">
    <text evidence="2 6">Belongs to the anoctamin family.</text>
</comment>
<keyword evidence="10" id="KW-1185">Reference proteome</keyword>
<keyword evidence="3 6" id="KW-0812">Transmembrane</keyword>
<evidence type="ECO:0000256" key="1">
    <source>
        <dbReference type="ARBA" id="ARBA00004141"/>
    </source>
</evidence>
<dbReference type="OrthoDB" id="296386at2759"/>
<comment type="caution">
    <text evidence="6">Lacks conserved residue(s) required for the propagation of feature annotation.</text>
</comment>
<dbReference type="InterPro" id="IPR007632">
    <property type="entry name" value="Anoctamin"/>
</dbReference>
<keyword evidence="5 6" id="KW-0472">Membrane</keyword>
<dbReference type="AlphaFoldDB" id="A0A3M7SP99"/>
<proteinExistence type="inferred from homology"/>
<dbReference type="GO" id="GO:0005886">
    <property type="term" value="C:plasma membrane"/>
    <property type="evidence" value="ECO:0007669"/>
    <property type="project" value="TreeGrafter"/>
</dbReference>
<dbReference type="Pfam" id="PF04547">
    <property type="entry name" value="Anoctamin"/>
    <property type="match status" value="1"/>
</dbReference>
<evidence type="ECO:0000259" key="8">
    <source>
        <dbReference type="Pfam" id="PF04547"/>
    </source>
</evidence>
<evidence type="ECO:0000256" key="5">
    <source>
        <dbReference type="ARBA" id="ARBA00023136"/>
    </source>
</evidence>
<name>A0A3M7SP99_BRAPC</name>
<dbReference type="GO" id="GO:0005254">
    <property type="term" value="F:chloride channel activity"/>
    <property type="evidence" value="ECO:0007669"/>
    <property type="project" value="TreeGrafter"/>
</dbReference>
<feature type="transmembrane region" description="Helical" evidence="6">
    <location>
        <begin position="76"/>
        <end position="98"/>
    </location>
</feature>
<comment type="caution">
    <text evidence="9">The sequence shown here is derived from an EMBL/GenBank/DDBJ whole genome shotgun (WGS) entry which is preliminary data.</text>
</comment>
<feature type="domain" description="Anoctamin transmembrane" evidence="8">
    <location>
        <begin position="4"/>
        <end position="175"/>
    </location>
</feature>